<dbReference type="EMBL" id="WNYA01000002">
    <property type="protein sequence ID" value="KAG8589949.1"/>
    <property type="molecule type" value="Genomic_DNA"/>
</dbReference>
<keyword evidence="2" id="KW-1185">Reference proteome</keyword>
<sequence>MKSESKQESSSFNFTLKMGISICRFWKLVRDLYEKMSTVQGSSSSSLYEITFSKDHDMEKQFYEVGKQE</sequence>
<evidence type="ECO:0000313" key="1">
    <source>
        <dbReference type="EMBL" id="KAG8589949.1"/>
    </source>
</evidence>
<organism evidence="1 2">
    <name type="scientific">Engystomops pustulosus</name>
    <name type="common">Tungara frog</name>
    <name type="synonym">Physalaemus pustulosus</name>
    <dbReference type="NCBI Taxonomy" id="76066"/>
    <lineage>
        <taxon>Eukaryota</taxon>
        <taxon>Metazoa</taxon>
        <taxon>Chordata</taxon>
        <taxon>Craniata</taxon>
        <taxon>Vertebrata</taxon>
        <taxon>Euteleostomi</taxon>
        <taxon>Amphibia</taxon>
        <taxon>Batrachia</taxon>
        <taxon>Anura</taxon>
        <taxon>Neobatrachia</taxon>
        <taxon>Hyloidea</taxon>
        <taxon>Leptodactylidae</taxon>
        <taxon>Leiuperinae</taxon>
        <taxon>Engystomops</taxon>
    </lineage>
</organism>
<dbReference type="AlphaFoldDB" id="A0AAV7CZ27"/>
<proteinExistence type="predicted"/>
<accession>A0AAV7CZ27</accession>
<comment type="caution">
    <text evidence="1">The sequence shown here is derived from an EMBL/GenBank/DDBJ whole genome shotgun (WGS) entry which is preliminary data.</text>
</comment>
<gene>
    <name evidence="1" type="ORF">GDO81_006575</name>
</gene>
<protein>
    <submittedName>
        <fullName evidence="1">Uncharacterized protein</fullName>
    </submittedName>
</protein>
<name>A0AAV7CZ27_ENGPU</name>
<evidence type="ECO:0000313" key="2">
    <source>
        <dbReference type="Proteomes" id="UP000824782"/>
    </source>
</evidence>
<dbReference type="Proteomes" id="UP000824782">
    <property type="component" value="Unassembled WGS sequence"/>
</dbReference>
<reference evidence="1" key="1">
    <citation type="thesis" date="2020" institute="ProQuest LLC" country="789 East Eisenhower Parkway, Ann Arbor, MI, USA">
        <title>Comparative Genomics and Chromosome Evolution.</title>
        <authorList>
            <person name="Mudd A.B."/>
        </authorList>
    </citation>
    <scope>NUCLEOTIDE SEQUENCE</scope>
    <source>
        <strain evidence="1">237g6f4</strain>
        <tissue evidence="1">Blood</tissue>
    </source>
</reference>